<dbReference type="GO" id="GO:0035099">
    <property type="term" value="P:hemocyte migration"/>
    <property type="evidence" value="ECO:0007669"/>
    <property type="project" value="UniProtKB-ARBA"/>
</dbReference>
<name>A0AAV2BBM6_9ARAC</name>
<dbReference type="GO" id="GO:0003006">
    <property type="term" value="P:developmental process involved in reproduction"/>
    <property type="evidence" value="ECO:0007669"/>
    <property type="project" value="UniProtKB-ARBA"/>
</dbReference>
<evidence type="ECO:0000256" key="2">
    <source>
        <dbReference type="ARBA" id="ARBA00023134"/>
    </source>
</evidence>
<dbReference type="InterPro" id="IPR001806">
    <property type="entry name" value="Small_GTPase"/>
</dbReference>
<dbReference type="InterPro" id="IPR003578">
    <property type="entry name" value="Small_GTPase_Rho"/>
</dbReference>
<dbReference type="PANTHER" id="PTHR24072">
    <property type="entry name" value="RHO FAMILY GTPASE"/>
    <property type="match status" value="1"/>
</dbReference>
<accession>A0AAV2BBM6</accession>
<dbReference type="GO" id="GO:0007264">
    <property type="term" value="P:small GTPase-mediated signal transduction"/>
    <property type="evidence" value="ECO:0007669"/>
    <property type="project" value="InterPro"/>
</dbReference>
<dbReference type="Pfam" id="PF00071">
    <property type="entry name" value="Ras"/>
    <property type="match status" value="1"/>
</dbReference>
<gene>
    <name evidence="3" type="ORF">LARSCL_LOCUS18312</name>
</gene>
<dbReference type="GO" id="GO:0001667">
    <property type="term" value="P:ameboidal-type cell migration"/>
    <property type="evidence" value="ECO:0007669"/>
    <property type="project" value="UniProtKB-ARBA"/>
</dbReference>
<dbReference type="SUPFAM" id="SSF52540">
    <property type="entry name" value="P-loop containing nucleoside triphosphate hydrolases"/>
    <property type="match status" value="1"/>
</dbReference>
<dbReference type="PRINTS" id="PR00449">
    <property type="entry name" value="RASTRNSFRMNG"/>
</dbReference>
<dbReference type="GO" id="GO:0022412">
    <property type="term" value="P:cellular process involved in reproduction in multicellular organism"/>
    <property type="evidence" value="ECO:0007669"/>
    <property type="project" value="UniProtKB-ARBA"/>
</dbReference>
<reference evidence="3 4" key="1">
    <citation type="submission" date="2024-04" db="EMBL/GenBank/DDBJ databases">
        <authorList>
            <person name="Rising A."/>
            <person name="Reimegard J."/>
            <person name="Sonavane S."/>
            <person name="Akerstrom W."/>
            <person name="Nylinder S."/>
            <person name="Hedman E."/>
            <person name="Kallberg Y."/>
        </authorList>
    </citation>
    <scope>NUCLEOTIDE SEQUENCE [LARGE SCALE GENOMIC DNA]</scope>
</reference>
<dbReference type="GO" id="GO:0035006">
    <property type="term" value="P:melanization defense response"/>
    <property type="evidence" value="ECO:0007669"/>
    <property type="project" value="UniProtKB-ARBA"/>
</dbReference>
<evidence type="ECO:0000313" key="4">
    <source>
        <dbReference type="Proteomes" id="UP001497382"/>
    </source>
</evidence>
<keyword evidence="4" id="KW-1185">Reference proteome</keyword>
<dbReference type="GO" id="GO:0003924">
    <property type="term" value="F:GTPase activity"/>
    <property type="evidence" value="ECO:0007669"/>
    <property type="project" value="InterPro"/>
</dbReference>
<dbReference type="InterPro" id="IPR027417">
    <property type="entry name" value="P-loop_NTPase"/>
</dbReference>
<dbReference type="SMART" id="SM00174">
    <property type="entry name" value="RHO"/>
    <property type="match status" value="1"/>
</dbReference>
<dbReference type="SMART" id="SM00175">
    <property type="entry name" value="RAB"/>
    <property type="match status" value="1"/>
</dbReference>
<keyword evidence="2" id="KW-0342">GTP-binding</keyword>
<protein>
    <submittedName>
        <fullName evidence="3">Uncharacterized protein</fullName>
    </submittedName>
</protein>
<dbReference type="AlphaFoldDB" id="A0AAV2BBM6"/>
<evidence type="ECO:0000313" key="3">
    <source>
        <dbReference type="EMBL" id="CAL1293641.1"/>
    </source>
</evidence>
<proteinExistence type="predicted"/>
<dbReference type="Proteomes" id="UP001497382">
    <property type="component" value="Unassembled WGS sequence"/>
</dbReference>
<dbReference type="EMBL" id="CAXIEN010000331">
    <property type="protein sequence ID" value="CAL1293641.1"/>
    <property type="molecule type" value="Genomic_DNA"/>
</dbReference>
<sequence length="183" mass="20932">MEAVGKHTLFILGDRQVGKTTIINRVFANRELIFAGATDDAIEYHVYLQGPIPIKVLEIRNSAFLTENEIEVDDQRDVVIFCYAIDDPESFQHIADRWIPLFEQHANNAVTMILLGNKKDLRYDPEVINDLAARGLQPVSVNQGNELYCRYDRFYVFLEMGSHFILELNQLIDAIDNGFLNGL</sequence>
<organism evidence="3 4">
    <name type="scientific">Larinioides sclopetarius</name>
    <dbReference type="NCBI Taxonomy" id="280406"/>
    <lineage>
        <taxon>Eukaryota</taxon>
        <taxon>Metazoa</taxon>
        <taxon>Ecdysozoa</taxon>
        <taxon>Arthropoda</taxon>
        <taxon>Chelicerata</taxon>
        <taxon>Arachnida</taxon>
        <taxon>Araneae</taxon>
        <taxon>Araneomorphae</taxon>
        <taxon>Entelegynae</taxon>
        <taxon>Araneoidea</taxon>
        <taxon>Araneidae</taxon>
        <taxon>Larinioides</taxon>
    </lineage>
</organism>
<evidence type="ECO:0000256" key="1">
    <source>
        <dbReference type="ARBA" id="ARBA00022741"/>
    </source>
</evidence>
<dbReference type="Gene3D" id="3.40.50.300">
    <property type="entry name" value="P-loop containing nucleotide triphosphate hydrolases"/>
    <property type="match status" value="1"/>
</dbReference>
<dbReference type="GO" id="GO:0005525">
    <property type="term" value="F:GTP binding"/>
    <property type="evidence" value="ECO:0007669"/>
    <property type="project" value="UniProtKB-KW"/>
</dbReference>
<comment type="caution">
    <text evidence="3">The sequence shown here is derived from an EMBL/GenBank/DDBJ whole genome shotgun (WGS) entry which is preliminary data.</text>
</comment>
<keyword evidence="1" id="KW-0547">Nucleotide-binding</keyword>